<dbReference type="AlphaFoldDB" id="A0AAV5J1X0"/>
<keyword evidence="3" id="KW-1185">Reference proteome</keyword>
<proteinExistence type="predicted"/>
<feature type="compositionally biased region" description="Basic residues" evidence="1">
    <location>
        <begin position="1"/>
        <end position="11"/>
    </location>
</feature>
<sequence>MGKKGGSKRTKTPLSQNPISLREEVSGKKQTNAKSRLKHQCLQNLAVWASSEASIPSWAAFLGHRLAANGEVSSITPNPSLLPCQKFVPILSI</sequence>
<dbReference type="Proteomes" id="UP001054252">
    <property type="component" value="Unassembled WGS sequence"/>
</dbReference>
<dbReference type="PANTHER" id="PTHR36072:SF2">
    <property type="entry name" value="OS01G0531000 PROTEIN"/>
    <property type="match status" value="1"/>
</dbReference>
<protein>
    <submittedName>
        <fullName evidence="2">Uncharacterized protein</fullName>
    </submittedName>
</protein>
<evidence type="ECO:0000256" key="1">
    <source>
        <dbReference type="SAM" id="MobiDB-lite"/>
    </source>
</evidence>
<reference evidence="2 3" key="1">
    <citation type="journal article" date="2021" name="Commun. Biol.">
        <title>The genome of Shorea leprosula (Dipterocarpaceae) highlights the ecological relevance of drought in aseasonal tropical rainforests.</title>
        <authorList>
            <person name="Ng K.K.S."/>
            <person name="Kobayashi M.J."/>
            <person name="Fawcett J.A."/>
            <person name="Hatakeyama M."/>
            <person name="Paape T."/>
            <person name="Ng C.H."/>
            <person name="Ang C.C."/>
            <person name="Tnah L.H."/>
            <person name="Lee C.T."/>
            <person name="Nishiyama T."/>
            <person name="Sese J."/>
            <person name="O'Brien M.J."/>
            <person name="Copetti D."/>
            <person name="Mohd Noor M.I."/>
            <person name="Ong R.C."/>
            <person name="Putra M."/>
            <person name="Sireger I.Z."/>
            <person name="Indrioko S."/>
            <person name="Kosugi Y."/>
            <person name="Izuno A."/>
            <person name="Isagi Y."/>
            <person name="Lee S.L."/>
            <person name="Shimizu K.K."/>
        </authorList>
    </citation>
    <scope>NUCLEOTIDE SEQUENCE [LARGE SCALE GENOMIC DNA]</scope>
    <source>
        <strain evidence="2">214</strain>
    </source>
</reference>
<feature type="region of interest" description="Disordered" evidence="1">
    <location>
        <begin position="1"/>
        <end position="34"/>
    </location>
</feature>
<dbReference type="EMBL" id="BPVZ01000022">
    <property type="protein sequence ID" value="GKV04453.1"/>
    <property type="molecule type" value="Genomic_DNA"/>
</dbReference>
<dbReference type="PANTHER" id="PTHR36072">
    <property type="entry name" value="OS01G0541600 PROTEIN"/>
    <property type="match status" value="1"/>
</dbReference>
<name>A0AAV5J1X0_9ROSI</name>
<evidence type="ECO:0000313" key="2">
    <source>
        <dbReference type="EMBL" id="GKV04453.1"/>
    </source>
</evidence>
<evidence type="ECO:0000313" key="3">
    <source>
        <dbReference type="Proteomes" id="UP001054252"/>
    </source>
</evidence>
<gene>
    <name evidence="2" type="ORF">SLEP1_g16605</name>
</gene>
<accession>A0AAV5J1X0</accession>
<organism evidence="2 3">
    <name type="scientific">Rubroshorea leprosula</name>
    <dbReference type="NCBI Taxonomy" id="152421"/>
    <lineage>
        <taxon>Eukaryota</taxon>
        <taxon>Viridiplantae</taxon>
        <taxon>Streptophyta</taxon>
        <taxon>Embryophyta</taxon>
        <taxon>Tracheophyta</taxon>
        <taxon>Spermatophyta</taxon>
        <taxon>Magnoliopsida</taxon>
        <taxon>eudicotyledons</taxon>
        <taxon>Gunneridae</taxon>
        <taxon>Pentapetalae</taxon>
        <taxon>rosids</taxon>
        <taxon>malvids</taxon>
        <taxon>Malvales</taxon>
        <taxon>Dipterocarpaceae</taxon>
        <taxon>Rubroshorea</taxon>
    </lineage>
</organism>
<comment type="caution">
    <text evidence="2">The sequence shown here is derived from an EMBL/GenBank/DDBJ whole genome shotgun (WGS) entry which is preliminary data.</text>
</comment>